<accession>A0A841BLG4</accession>
<dbReference type="RefSeq" id="WP_184833676.1">
    <property type="nucleotide sequence ID" value="NZ_JACHMN010000002.1"/>
</dbReference>
<evidence type="ECO:0000313" key="1">
    <source>
        <dbReference type="EMBL" id="MBB5868039.1"/>
    </source>
</evidence>
<dbReference type="EMBL" id="JACHMN010000002">
    <property type="protein sequence ID" value="MBB5868039.1"/>
    <property type="molecule type" value="Genomic_DNA"/>
</dbReference>
<organism evidence="1 2">
    <name type="scientific">Allocatelliglobosispora scoriae</name>
    <dbReference type="NCBI Taxonomy" id="643052"/>
    <lineage>
        <taxon>Bacteria</taxon>
        <taxon>Bacillati</taxon>
        <taxon>Actinomycetota</taxon>
        <taxon>Actinomycetes</taxon>
        <taxon>Micromonosporales</taxon>
        <taxon>Micromonosporaceae</taxon>
        <taxon>Allocatelliglobosispora</taxon>
    </lineage>
</organism>
<keyword evidence="2" id="KW-1185">Reference proteome</keyword>
<sequence>MILRVVLDASAVSAYTESTGLVGELLAELADETARLADSSLVVGFGVPDISLATAAAQAADADMIGVLMRHPLFATETEAIDTSDWVSVAGQLGNAETAAVVLLAMTADAYVVTRDVQRYAVALLDGLNIITLTD</sequence>
<reference evidence="1 2" key="1">
    <citation type="submission" date="2020-08" db="EMBL/GenBank/DDBJ databases">
        <title>Sequencing the genomes of 1000 actinobacteria strains.</title>
        <authorList>
            <person name="Klenk H.-P."/>
        </authorList>
    </citation>
    <scope>NUCLEOTIDE SEQUENCE [LARGE SCALE GENOMIC DNA]</scope>
    <source>
        <strain evidence="1 2">DSM 45362</strain>
    </source>
</reference>
<name>A0A841BLG4_9ACTN</name>
<dbReference type="Proteomes" id="UP000587527">
    <property type="component" value="Unassembled WGS sequence"/>
</dbReference>
<protein>
    <recommendedName>
        <fullName evidence="3">PIN domain-containing protein</fullName>
    </recommendedName>
</protein>
<evidence type="ECO:0008006" key="3">
    <source>
        <dbReference type="Google" id="ProtNLM"/>
    </source>
</evidence>
<gene>
    <name evidence="1" type="ORF">F4553_001418</name>
</gene>
<evidence type="ECO:0000313" key="2">
    <source>
        <dbReference type="Proteomes" id="UP000587527"/>
    </source>
</evidence>
<proteinExistence type="predicted"/>
<comment type="caution">
    <text evidence="1">The sequence shown here is derived from an EMBL/GenBank/DDBJ whole genome shotgun (WGS) entry which is preliminary data.</text>
</comment>
<dbReference type="AlphaFoldDB" id="A0A841BLG4"/>